<evidence type="ECO:0000313" key="3">
    <source>
        <dbReference type="Proteomes" id="UP000194420"/>
    </source>
</evidence>
<dbReference type="InterPro" id="IPR000160">
    <property type="entry name" value="GGDEF_dom"/>
</dbReference>
<dbReference type="PROSITE" id="PS50887">
    <property type="entry name" value="GGDEF"/>
    <property type="match status" value="1"/>
</dbReference>
<dbReference type="Pfam" id="PF08448">
    <property type="entry name" value="PAS_4"/>
    <property type="match status" value="1"/>
</dbReference>
<dbReference type="InterPro" id="IPR035965">
    <property type="entry name" value="PAS-like_dom_sf"/>
</dbReference>
<dbReference type="AlphaFoldDB" id="A0A1Y6F9G0"/>
<dbReference type="InterPro" id="IPR043128">
    <property type="entry name" value="Rev_trsase/Diguanyl_cyclase"/>
</dbReference>
<dbReference type="SUPFAM" id="SSF55785">
    <property type="entry name" value="PYP-like sensor domain (PAS domain)"/>
    <property type="match status" value="1"/>
</dbReference>
<dbReference type="Pfam" id="PF00990">
    <property type="entry name" value="GGDEF"/>
    <property type="match status" value="1"/>
</dbReference>
<feature type="domain" description="GGDEF" evidence="1">
    <location>
        <begin position="167"/>
        <end position="297"/>
    </location>
</feature>
<dbReference type="SUPFAM" id="SSF55073">
    <property type="entry name" value="Nucleotide cyclase"/>
    <property type="match status" value="1"/>
</dbReference>
<dbReference type="RefSeq" id="WP_086437478.1">
    <property type="nucleotide sequence ID" value="NZ_FXWG01000002.1"/>
</dbReference>
<dbReference type="Proteomes" id="UP000194420">
    <property type="component" value="Unassembled WGS sequence"/>
</dbReference>
<dbReference type="InterPro" id="IPR029787">
    <property type="entry name" value="Nucleotide_cyclase"/>
</dbReference>
<dbReference type="Gene3D" id="3.30.70.270">
    <property type="match status" value="1"/>
</dbReference>
<accession>A0A1Y6F9G0</accession>
<dbReference type="Gene3D" id="3.30.450.20">
    <property type="entry name" value="PAS domain"/>
    <property type="match status" value="1"/>
</dbReference>
<evidence type="ECO:0000259" key="1">
    <source>
        <dbReference type="PROSITE" id="PS50887"/>
    </source>
</evidence>
<evidence type="ECO:0000313" key="2">
    <source>
        <dbReference type="EMBL" id="SMQ69382.1"/>
    </source>
</evidence>
<keyword evidence="3" id="KW-1185">Reference proteome</keyword>
<dbReference type="OrthoDB" id="9812260at2"/>
<dbReference type="EMBL" id="FXWG01000002">
    <property type="protein sequence ID" value="SMQ69382.1"/>
    <property type="molecule type" value="Genomic_DNA"/>
</dbReference>
<sequence length="308" mass="33320">MIRGFSVDDGTVLFGLLAEGSGDILLKTDGRGFIVEASPSLEQLNIRLSEYLVAPHIADLAKDSHTRKLRAHSDEALRDAVAFGQFEFPARECGQEPFTERWFSLTLRPIAGADGETDGAIAIMRAIERRHALEDELLAASMTDPLTGLANRQAFNALLSPYLDSGAEGSIILFGIDRFRAINLRYGQTRADEVLWAFAQFLRAVLGENAIISRMEGERFAVILPDCDPATSLEIAQEAVTTFGELSKDSGCEQLPVTASAGVSAIQECHDTILRDAEFSLTLAQAGGGGRADLGGEVPILIDRRRIA</sequence>
<dbReference type="InterPro" id="IPR052155">
    <property type="entry name" value="Biofilm_reg_signaling"/>
</dbReference>
<dbReference type="PANTHER" id="PTHR44757">
    <property type="entry name" value="DIGUANYLATE CYCLASE DGCP"/>
    <property type="match status" value="1"/>
</dbReference>
<dbReference type="CDD" id="cd01949">
    <property type="entry name" value="GGDEF"/>
    <property type="match status" value="1"/>
</dbReference>
<dbReference type="NCBIfam" id="TIGR00254">
    <property type="entry name" value="GGDEF"/>
    <property type="match status" value="1"/>
</dbReference>
<dbReference type="PANTHER" id="PTHR44757:SF2">
    <property type="entry name" value="BIOFILM ARCHITECTURE MAINTENANCE PROTEIN MBAA"/>
    <property type="match status" value="1"/>
</dbReference>
<gene>
    <name evidence="2" type="ORF">SAMN06297468_1580</name>
</gene>
<proteinExistence type="predicted"/>
<organism evidence="2 3">
    <name type="scientific">Altererythrobacter xiamenensis</name>
    <dbReference type="NCBI Taxonomy" id="1316679"/>
    <lineage>
        <taxon>Bacteria</taxon>
        <taxon>Pseudomonadati</taxon>
        <taxon>Pseudomonadota</taxon>
        <taxon>Alphaproteobacteria</taxon>
        <taxon>Sphingomonadales</taxon>
        <taxon>Erythrobacteraceae</taxon>
        <taxon>Altererythrobacter</taxon>
    </lineage>
</organism>
<dbReference type="SMART" id="SM00267">
    <property type="entry name" value="GGDEF"/>
    <property type="match status" value="1"/>
</dbReference>
<name>A0A1Y6F9G0_9SPHN</name>
<dbReference type="InterPro" id="IPR013656">
    <property type="entry name" value="PAS_4"/>
</dbReference>
<protein>
    <submittedName>
        <fullName evidence="2">Diguanylate cyclase (GGDEF) domain-containing protein</fullName>
    </submittedName>
</protein>
<reference evidence="3" key="1">
    <citation type="submission" date="2017-04" db="EMBL/GenBank/DDBJ databases">
        <authorList>
            <person name="Varghese N."/>
            <person name="Submissions S."/>
        </authorList>
    </citation>
    <scope>NUCLEOTIDE SEQUENCE [LARGE SCALE GENOMIC DNA]</scope>
</reference>